<name>A0A4T0WUB4_9ASCO</name>
<dbReference type="CDD" id="cd00200">
    <property type="entry name" value="WD40"/>
    <property type="match status" value="1"/>
</dbReference>
<keyword evidence="6" id="KW-0507">mRNA processing</keyword>
<keyword evidence="2" id="KW-0677">Repeat</keyword>
<evidence type="ECO:0000256" key="5">
    <source>
        <dbReference type="PROSITE-ProRule" id="PRU00221"/>
    </source>
</evidence>
<dbReference type="PANTHER" id="PTHR22836">
    <property type="entry name" value="WD40 REPEAT PROTEIN"/>
    <property type="match status" value="1"/>
</dbReference>
<dbReference type="OrthoDB" id="16717at2759"/>
<evidence type="ECO:0000313" key="7">
    <source>
        <dbReference type="EMBL" id="TID12960.1"/>
    </source>
</evidence>
<dbReference type="InterPro" id="IPR015943">
    <property type="entry name" value="WD40/YVTN_repeat-like_dom_sf"/>
</dbReference>
<keyword evidence="8" id="KW-1185">Reference proteome</keyword>
<dbReference type="Gene3D" id="2.130.10.10">
    <property type="entry name" value="YVTN repeat-like/Quinoprotein amine dehydrogenase"/>
    <property type="match status" value="2"/>
</dbReference>
<dbReference type="PANTHER" id="PTHR22836:SF0">
    <property type="entry name" value="PRE-MRNA 3' END PROCESSING PROTEIN WDR33"/>
    <property type="match status" value="1"/>
</dbReference>
<proteinExistence type="predicted"/>
<evidence type="ECO:0000313" key="8">
    <source>
        <dbReference type="Proteomes" id="UP000307173"/>
    </source>
</evidence>
<feature type="repeat" description="WD" evidence="5">
    <location>
        <begin position="167"/>
        <end position="208"/>
    </location>
</feature>
<dbReference type="InterPro" id="IPR036322">
    <property type="entry name" value="WD40_repeat_dom_sf"/>
</dbReference>
<dbReference type="SMART" id="SM00320">
    <property type="entry name" value="WD40"/>
    <property type="match status" value="7"/>
</dbReference>
<comment type="subcellular location">
    <subcellularLocation>
        <location evidence="6">Nucleus</location>
    </subcellularLocation>
</comment>
<dbReference type="Pfam" id="PF00400">
    <property type="entry name" value="WD40"/>
    <property type="match status" value="4"/>
</dbReference>
<dbReference type="AlphaFoldDB" id="A0A4T0WUB4"/>
<dbReference type="InterPro" id="IPR020472">
    <property type="entry name" value="WD40_PAC1"/>
</dbReference>
<dbReference type="Proteomes" id="UP000307173">
    <property type="component" value="Unassembled WGS sequence"/>
</dbReference>
<sequence length="438" mass="49809">MSRKAIEMDLPFDRQPQHKKAIDYFTPLTKHVIAKNVYNRRRRRANPRGQMRPEELFMTDLPAPTPFNTETEDIPRRFVHVSTNKSKHAIYAVKWTPDARRVVVSSYSGEFTIWNGFTFNFESIMQAHDFPIFSLEYSHNGKWLISGDQAGTIKYWQPNFNNVNILNKGHDNSIGDLKFSPGDAKFVSCSDDQTLKIWDFATAKEERVLKGHHWDVKSCDWHSSLGLVVSGSKDNLVKLWDPRDSTCVTTLHDFKHTVNKTVFQKGGNERLFAACSRDHSTRVFDLRMLRCINIIKSENEADLTSLSWHPVHSTTLTVGAYDGSLSHYNTSKTVDIESLKAVETGAFIKRFIPITTEASHSVPFAHEKAIHAIEYHPLGHMLCTASADKSMRFWCRGKPDDAASLKDVYHTGEENFMDDKDVTKVDDTNVSIPGLSIG</sequence>
<feature type="repeat" description="WD" evidence="5">
    <location>
        <begin position="363"/>
        <end position="394"/>
    </location>
</feature>
<keyword evidence="1 5" id="KW-0853">WD repeat</keyword>
<organism evidence="7 8">
    <name type="scientific">Pichia inconspicua</name>
    <dbReference type="NCBI Taxonomy" id="52247"/>
    <lineage>
        <taxon>Eukaryota</taxon>
        <taxon>Fungi</taxon>
        <taxon>Dikarya</taxon>
        <taxon>Ascomycota</taxon>
        <taxon>Saccharomycotina</taxon>
        <taxon>Pichiomycetes</taxon>
        <taxon>Pichiales</taxon>
        <taxon>Pichiaceae</taxon>
        <taxon>Pichia</taxon>
    </lineage>
</organism>
<evidence type="ECO:0000256" key="4">
    <source>
        <dbReference type="ARBA" id="ARBA00026154"/>
    </source>
</evidence>
<reference evidence="7 8" key="1">
    <citation type="journal article" date="2019" name="Front. Genet.">
        <title>Whole-Genome Sequencing of the Opportunistic Yeast Pathogen Candida inconspicua Uncovers Its Hybrid Origin.</title>
        <authorList>
            <person name="Mixao V."/>
            <person name="Hansen A.P."/>
            <person name="Saus E."/>
            <person name="Boekhout T."/>
            <person name="Lass-Florl C."/>
            <person name="Gabaldon T."/>
        </authorList>
    </citation>
    <scope>NUCLEOTIDE SEQUENCE [LARGE SCALE GENOMIC DNA]</scope>
    <source>
        <strain evidence="7 8">CBS 180</strain>
    </source>
</reference>
<dbReference type="STRING" id="52247.A0A4T0WUB4"/>
<dbReference type="InterPro" id="IPR045245">
    <property type="entry name" value="Pfs2-like"/>
</dbReference>
<gene>
    <name evidence="7" type="ORF">CANINC_005059</name>
</gene>
<dbReference type="PRINTS" id="PR00320">
    <property type="entry name" value="GPROTEINBRPT"/>
</dbReference>
<comment type="caution">
    <text evidence="7">The sequence shown here is derived from an EMBL/GenBank/DDBJ whole genome shotgun (WGS) entry which is preliminary data.</text>
</comment>
<dbReference type="PROSITE" id="PS50294">
    <property type="entry name" value="WD_REPEATS_REGION"/>
    <property type="match status" value="4"/>
</dbReference>
<evidence type="ECO:0000256" key="1">
    <source>
        <dbReference type="ARBA" id="ARBA00022574"/>
    </source>
</evidence>
<dbReference type="InterPro" id="IPR001680">
    <property type="entry name" value="WD40_rpt"/>
</dbReference>
<dbReference type="SUPFAM" id="SSF50978">
    <property type="entry name" value="WD40 repeat-like"/>
    <property type="match status" value="1"/>
</dbReference>
<evidence type="ECO:0000256" key="6">
    <source>
        <dbReference type="RuleBase" id="RU369034"/>
    </source>
</evidence>
<evidence type="ECO:0000256" key="2">
    <source>
        <dbReference type="ARBA" id="ARBA00022737"/>
    </source>
</evidence>
<dbReference type="GO" id="GO:0005847">
    <property type="term" value="C:mRNA cleavage and polyadenylation specificity factor complex"/>
    <property type="evidence" value="ECO:0007669"/>
    <property type="project" value="TreeGrafter"/>
</dbReference>
<keyword evidence="6" id="KW-0539">Nucleus</keyword>
<comment type="function">
    <text evidence="3">Required for 3'-end cleavage and polyadenylation of pre-mRNAs. Also involved in chromosome segregation where it has a role in chromosome attachment to the mitotic spindle.</text>
</comment>
<feature type="repeat" description="WD" evidence="5">
    <location>
        <begin position="125"/>
        <end position="157"/>
    </location>
</feature>
<dbReference type="EMBL" id="SELW01000684">
    <property type="protein sequence ID" value="TID12960.1"/>
    <property type="molecule type" value="Genomic_DNA"/>
</dbReference>
<accession>A0A4T0WUB4</accession>
<dbReference type="PROSITE" id="PS50082">
    <property type="entry name" value="WD_REPEATS_2"/>
    <property type="match status" value="4"/>
</dbReference>
<evidence type="ECO:0000256" key="3">
    <source>
        <dbReference type="ARBA" id="ARBA00025498"/>
    </source>
</evidence>
<feature type="repeat" description="WD" evidence="5">
    <location>
        <begin position="209"/>
        <end position="250"/>
    </location>
</feature>
<protein>
    <recommendedName>
        <fullName evidence="4 6">Polyadenylation factor subunit 2</fullName>
    </recommendedName>
</protein>
<dbReference type="GO" id="GO:0031124">
    <property type="term" value="P:mRNA 3'-end processing"/>
    <property type="evidence" value="ECO:0007669"/>
    <property type="project" value="UniProtKB-UniRule"/>
</dbReference>